<dbReference type="Pfam" id="PF01381">
    <property type="entry name" value="HTH_3"/>
    <property type="match status" value="1"/>
</dbReference>
<evidence type="ECO:0000313" key="3">
    <source>
        <dbReference type="EMBL" id="CDM42618.1"/>
    </source>
</evidence>
<evidence type="ECO:0000259" key="2">
    <source>
        <dbReference type="PROSITE" id="PS50943"/>
    </source>
</evidence>
<gene>
    <name evidence="3" type="ORF">BN5_4077</name>
</gene>
<reference evidence="3 4" key="1">
    <citation type="submission" date="2013-11" db="EMBL/GenBank/DDBJ databases">
        <title>Complete genome sequence of the cyanide-degrading bacterium Pseudomonas pseudoalcaligenes CECT 5344.</title>
        <authorList>
            <person name="Wibberg D."/>
            <person name="Puehler A."/>
            <person name="Schlueter A."/>
        </authorList>
    </citation>
    <scope>NUCLEOTIDE SEQUENCE [LARGE SCALE GENOMIC DNA]</scope>
    <source>
        <strain evidence="4">CECT 5344</strain>
    </source>
</reference>
<dbReference type="CDD" id="cd00093">
    <property type="entry name" value="HTH_XRE"/>
    <property type="match status" value="1"/>
</dbReference>
<sequence length="160" mass="17888">MTFASGANEKPQNVLIRKINECNFFLSSFVAQEKAQQNRAMKIGAAIRKIRLERGLTLEQVAFDADTYAGNLSKVERDQHPPSLELLHKIAQALSIRMSELYSIAESASDTDTSPLLEGRADYANEVVLMRRHFQALSPANRNLAIELIKVLVRSQSTET</sequence>
<dbReference type="eggNOG" id="COG1396">
    <property type="taxonomic scope" value="Bacteria"/>
</dbReference>
<dbReference type="InterPro" id="IPR050807">
    <property type="entry name" value="TransReg_Diox_bact_type"/>
</dbReference>
<dbReference type="Proteomes" id="UP000032841">
    <property type="component" value="Chromosome"/>
</dbReference>
<keyword evidence="1" id="KW-0238">DNA-binding</keyword>
<proteinExistence type="predicted"/>
<dbReference type="PANTHER" id="PTHR46797:SF1">
    <property type="entry name" value="METHYLPHOSPHONATE SYNTHASE"/>
    <property type="match status" value="1"/>
</dbReference>
<dbReference type="GO" id="GO:0003700">
    <property type="term" value="F:DNA-binding transcription factor activity"/>
    <property type="evidence" value="ECO:0007669"/>
    <property type="project" value="TreeGrafter"/>
</dbReference>
<feature type="domain" description="HTH cro/C1-type" evidence="2">
    <location>
        <begin position="47"/>
        <end position="101"/>
    </location>
</feature>
<dbReference type="PANTHER" id="PTHR46797">
    <property type="entry name" value="HTH-TYPE TRANSCRIPTIONAL REGULATOR"/>
    <property type="match status" value="1"/>
</dbReference>
<evidence type="ECO:0000313" key="4">
    <source>
        <dbReference type="Proteomes" id="UP000032841"/>
    </source>
</evidence>
<dbReference type="GO" id="GO:0005829">
    <property type="term" value="C:cytosol"/>
    <property type="evidence" value="ECO:0007669"/>
    <property type="project" value="TreeGrafter"/>
</dbReference>
<dbReference type="SMART" id="SM00530">
    <property type="entry name" value="HTH_XRE"/>
    <property type="match status" value="1"/>
</dbReference>
<evidence type="ECO:0000256" key="1">
    <source>
        <dbReference type="ARBA" id="ARBA00023125"/>
    </source>
</evidence>
<dbReference type="KEGG" id="ppse:BN5_4077"/>
<dbReference type="InterPro" id="IPR010982">
    <property type="entry name" value="Lambda_DNA-bd_dom_sf"/>
</dbReference>
<dbReference type="GO" id="GO:0003677">
    <property type="term" value="F:DNA binding"/>
    <property type="evidence" value="ECO:0007669"/>
    <property type="project" value="UniProtKB-KW"/>
</dbReference>
<dbReference type="AlphaFoldDB" id="W6R321"/>
<protein>
    <submittedName>
        <fullName evidence="3">Transcriptional repressor rghR</fullName>
    </submittedName>
</protein>
<dbReference type="SUPFAM" id="SSF47413">
    <property type="entry name" value="lambda repressor-like DNA-binding domains"/>
    <property type="match status" value="1"/>
</dbReference>
<organism evidence="3 4">
    <name type="scientific">Ectopseudomonas oleovorans (strain CECT 5344)</name>
    <name type="common">Pseudomonas pseudoalcaligenes</name>
    <dbReference type="NCBI Taxonomy" id="1182590"/>
    <lineage>
        <taxon>Bacteria</taxon>
        <taxon>Pseudomonadati</taxon>
        <taxon>Pseudomonadota</taxon>
        <taxon>Gammaproteobacteria</taxon>
        <taxon>Pseudomonadales</taxon>
        <taxon>Pseudomonadaceae</taxon>
        <taxon>Ectopseudomonas</taxon>
    </lineage>
</organism>
<dbReference type="EMBL" id="HG916826">
    <property type="protein sequence ID" value="CDM42618.1"/>
    <property type="molecule type" value="Genomic_DNA"/>
</dbReference>
<dbReference type="Gene3D" id="1.10.260.40">
    <property type="entry name" value="lambda repressor-like DNA-binding domains"/>
    <property type="match status" value="1"/>
</dbReference>
<dbReference type="InterPro" id="IPR001387">
    <property type="entry name" value="Cro/C1-type_HTH"/>
</dbReference>
<accession>W6R321</accession>
<name>W6R321_ECTO5</name>
<dbReference type="PROSITE" id="PS50943">
    <property type="entry name" value="HTH_CROC1"/>
    <property type="match status" value="1"/>
</dbReference>
<dbReference type="HOGENOM" id="CLU_139772_0_0_6"/>